<reference evidence="2 3" key="1">
    <citation type="submission" date="2018-10" db="EMBL/GenBank/DDBJ databases">
        <title>Transmission dynamics of multidrug resistant bacteria on intensive care unit surfaces.</title>
        <authorList>
            <person name="D'Souza A.W."/>
            <person name="Potter R.F."/>
            <person name="Wallace M."/>
            <person name="Shupe A."/>
            <person name="Patel S."/>
            <person name="Sun S."/>
            <person name="Gul D."/>
            <person name="Kwon J.H."/>
            <person name="Andleeb S."/>
            <person name="Burnham C.-A.D."/>
            <person name="Dantas G."/>
        </authorList>
    </citation>
    <scope>NUCLEOTIDE SEQUENCE [LARGE SCALE GENOMIC DNA]</scope>
    <source>
        <strain evidence="2 3">EC_073</strain>
    </source>
</reference>
<name>A0A3R9A5V8_ENTCL</name>
<comment type="caution">
    <text evidence="2">The sequence shown here is derived from an EMBL/GenBank/DDBJ whole genome shotgun (WGS) entry which is preliminary data.</text>
</comment>
<dbReference type="Proteomes" id="UP000275321">
    <property type="component" value="Unassembled WGS sequence"/>
</dbReference>
<dbReference type="InterPro" id="IPR044925">
    <property type="entry name" value="His-Me_finger_sf"/>
</dbReference>
<dbReference type="InterPro" id="IPR003615">
    <property type="entry name" value="HNH_nuc"/>
</dbReference>
<dbReference type="AlphaFoldDB" id="A0A3R9A5V8"/>
<evidence type="ECO:0000313" key="3">
    <source>
        <dbReference type="Proteomes" id="UP000275321"/>
    </source>
</evidence>
<keyword evidence="2" id="KW-0255">Endonuclease</keyword>
<dbReference type="InterPro" id="IPR058406">
    <property type="entry name" value="DUF8093"/>
</dbReference>
<accession>A0A3R9A5V8</accession>
<keyword evidence="2" id="KW-0540">Nuclease</keyword>
<keyword evidence="2" id="KW-0378">Hydrolase</keyword>
<evidence type="ECO:0000313" key="2">
    <source>
        <dbReference type="EMBL" id="RSB32825.1"/>
    </source>
</evidence>
<dbReference type="Pfam" id="PF26362">
    <property type="entry name" value="DUF8093"/>
    <property type="match status" value="1"/>
</dbReference>
<organism evidence="2 3">
    <name type="scientific">Enterobacter cloacae</name>
    <dbReference type="NCBI Taxonomy" id="550"/>
    <lineage>
        <taxon>Bacteria</taxon>
        <taxon>Pseudomonadati</taxon>
        <taxon>Pseudomonadota</taxon>
        <taxon>Gammaproteobacteria</taxon>
        <taxon>Enterobacterales</taxon>
        <taxon>Enterobacteriaceae</taxon>
        <taxon>Enterobacter</taxon>
        <taxon>Enterobacter cloacae complex</taxon>
    </lineage>
</organism>
<protein>
    <submittedName>
        <fullName evidence="2">HNH endonuclease</fullName>
    </submittedName>
</protein>
<feature type="domain" description="DUF8093" evidence="1">
    <location>
        <begin position="20"/>
        <end position="159"/>
    </location>
</feature>
<dbReference type="GO" id="GO:0004519">
    <property type="term" value="F:endonuclease activity"/>
    <property type="evidence" value="ECO:0007669"/>
    <property type="project" value="UniProtKB-KW"/>
</dbReference>
<dbReference type="PANTHER" id="PTHR34319:SF7">
    <property type="entry name" value="HNH ENDONUCLEASE DOMAIN-CONTAINING PROTEIN"/>
    <property type="match status" value="1"/>
</dbReference>
<dbReference type="CDD" id="cd00085">
    <property type="entry name" value="HNHc"/>
    <property type="match status" value="1"/>
</dbReference>
<evidence type="ECO:0000259" key="1">
    <source>
        <dbReference type="Pfam" id="PF26362"/>
    </source>
</evidence>
<dbReference type="InterPro" id="IPR052947">
    <property type="entry name" value="T6SS_Hcp1_domain"/>
</dbReference>
<proteinExistence type="predicted"/>
<dbReference type="PANTHER" id="PTHR34319">
    <property type="entry name" value="MAJOR EXPORTED PROTEIN"/>
    <property type="match status" value="1"/>
</dbReference>
<dbReference type="EMBL" id="RHWT01000004">
    <property type="protein sequence ID" value="RSB32825.1"/>
    <property type="molecule type" value="Genomic_DNA"/>
</dbReference>
<gene>
    <name evidence="2" type="ORF">EGK68_05265</name>
</gene>
<sequence length="390" mass="44539">MCRSLPKGVGMSFSLPGFNVFYLSRDNLEPEKYELITRPSVTWDYIRQEYEFDDRYRDHYHVEGLRPRPSCSRSYAYQNNHANGFNTERRLRYLVFRGEVVMLNRYGSRGELFYIDEEGQLICRNFHVFEMNGAEQILREYRNSVGCRYYRSGKPRPTSFALSFSGGISAPASEPTYQTLNSKAAGRLLAAGGVYNGNVEGFRKTAEQLGGDAVKGYEQVLNEQTAGTAIAAASILLAKRPFELGEVQDITKFVGKVRGDSVLLQNVEITQINYFKRTVEETAILRKEFNSTVRKSFLKELSNTPEAMNKFSPEMLERMSIGRNPDGWQVHHKLPLDDSGTNSFDNLILMKNDPYHQALTNYQFSITRNMVVGETKIVPWVKPQGTIYPK</sequence>
<dbReference type="SUPFAM" id="SSF54060">
    <property type="entry name" value="His-Me finger endonucleases"/>
    <property type="match status" value="1"/>
</dbReference>